<sequence>MKTFKTRHQFYLPDALSEKLDALTQAPGASKTAILTDALTAWLERKAGHELDQRFGPRLDRQSRAAERAERKVDALTEMLGIFIQHQLTLVAHQPAFDPDTAQLGRLRYQRFMELVERRLERISRQDRLPEPSQKEDEQ</sequence>
<organism evidence="1 2">
    <name type="scientific">Sphingobium olei</name>
    <dbReference type="NCBI Taxonomy" id="420955"/>
    <lineage>
        <taxon>Bacteria</taxon>
        <taxon>Pseudomonadati</taxon>
        <taxon>Pseudomonadota</taxon>
        <taxon>Alphaproteobacteria</taxon>
        <taxon>Sphingomonadales</taxon>
        <taxon>Sphingomonadaceae</taxon>
        <taxon>Sphingobium</taxon>
    </lineage>
</organism>
<reference evidence="2" key="1">
    <citation type="journal article" date="2019" name="Int. J. Syst. Evol. Microbiol.">
        <title>The Global Catalogue of Microorganisms (GCM) 10K type strain sequencing project: providing services to taxonomists for standard genome sequencing and annotation.</title>
        <authorList>
            <consortium name="The Broad Institute Genomics Platform"/>
            <consortium name="The Broad Institute Genome Sequencing Center for Infectious Disease"/>
            <person name="Wu L."/>
            <person name="Ma J."/>
        </authorList>
    </citation>
    <scope>NUCLEOTIDE SEQUENCE [LARGE SCALE GENOMIC DNA]</scope>
    <source>
        <strain evidence="2">CCUG 54329</strain>
    </source>
</reference>
<protein>
    <submittedName>
        <fullName evidence="1">CopG family transcriptional regulator</fullName>
    </submittedName>
</protein>
<name>A0ABW3P235_9SPHN</name>
<dbReference type="RefSeq" id="WP_380910763.1">
    <property type="nucleotide sequence ID" value="NZ_JBHTLS010000120.1"/>
</dbReference>
<keyword evidence="2" id="KW-1185">Reference proteome</keyword>
<accession>A0ABW3P235</accession>
<comment type="caution">
    <text evidence="1">The sequence shown here is derived from an EMBL/GenBank/DDBJ whole genome shotgun (WGS) entry which is preliminary data.</text>
</comment>
<proteinExistence type="predicted"/>
<gene>
    <name evidence="1" type="ORF">ACFQ24_09805</name>
</gene>
<evidence type="ECO:0000313" key="2">
    <source>
        <dbReference type="Proteomes" id="UP001597203"/>
    </source>
</evidence>
<dbReference type="Proteomes" id="UP001597203">
    <property type="component" value="Unassembled WGS sequence"/>
</dbReference>
<evidence type="ECO:0000313" key="1">
    <source>
        <dbReference type="EMBL" id="MFD1105163.1"/>
    </source>
</evidence>
<dbReference type="EMBL" id="JBHTLS010000120">
    <property type="protein sequence ID" value="MFD1105163.1"/>
    <property type="molecule type" value="Genomic_DNA"/>
</dbReference>